<accession>A0A232ERH9</accession>
<evidence type="ECO:0000313" key="2">
    <source>
        <dbReference type="Proteomes" id="UP000215335"/>
    </source>
</evidence>
<keyword evidence="2" id="KW-1185">Reference proteome</keyword>
<evidence type="ECO:0000313" key="1">
    <source>
        <dbReference type="EMBL" id="OXU20970.1"/>
    </source>
</evidence>
<name>A0A232ERH9_9HYME</name>
<reference evidence="1 2" key="1">
    <citation type="journal article" date="2017" name="Curr. Biol.">
        <title>The Evolution of Venom by Co-option of Single-Copy Genes.</title>
        <authorList>
            <person name="Martinson E.O."/>
            <person name="Mrinalini"/>
            <person name="Kelkar Y.D."/>
            <person name="Chang C.H."/>
            <person name="Werren J.H."/>
        </authorList>
    </citation>
    <scope>NUCLEOTIDE SEQUENCE [LARGE SCALE GENOMIC DNA]</scope>
    <source>
        <strain evidence="1 2">Alberta</strain>
        <tissue evidence="1">Whole body</tissue>
    </source>
</reference>
<comment type="caution">
    <text evidence="1">The sequence shown here is derived from an EMBL/GenBank/DDBJ whole genome shotgun (WGS) entry which is preliminary data.</text>
</comment>
<dbReference type="AlphaFoldDB" id="A0A232ERH9"/>
<dbReference type="EMBL" id="NNAY01002595">
    <property type="protein sequence ID" value="OXU20970.1"/>
    <property type="molecule type" value="Genomic_DNA"/>
</dbReference>
<dbReference type="Proteomes" id="UP000215335">
    <property type="component" value="Unassembled WGS sequence"/>
</dbReference>
<protein>
    <submittedName>
        <fullName evidence="1">Uncharacterized protein</fullName>
    </submittedName>
</protein>
<proteinExistence type="predicted"/>
<sequence>VITKIEQLIRRSTKTRRYYHRVQQFLRISSAFFVGVRRKQPILRVMTRQKYHADSRENKHDHKITFTDCRKSQHGDLLNNRFLCKSAHETDSTMK</sequence>
<organism evidence="1 2">
    <name type="scientific">Trichomalopsis sarcophagae</name>
    <dbReference type="NCBI Taxonomy" id="543379"/>
    <lineage>
        <taxon>Eukaryota</taxon>
        <taxon>Metazoa</taxon>
        <taxon>Ecdysozoa</taxon>
        <taxon>Arthropoda</taxon>
        <taxon>Hexapoda</taxon>
        <taxon>Insecta</taxon>
        <taxon>Pterygota</taxon>
        <taxon>Neoptera</taxon>
        <taxon>Endopterygota</taxon>
        <taxon>Hymenoptera</taxon>
        <taxon>Apocrita</taxon>
        <taxon>Proctotrupomorpha</taxon>
        <taxon>Chalcidoidea</taxon>
        <taxon>Pteromalidae</taxon>
        <taxon>Pteromalinae</taxon>
        <taxon>Trichomalopsis</taxon>
    </lineage>
</organism>
<feature type="non-terminal residue" evidence="1">
    <location>
        <position position="1"/>
    </location>
</feature>
<gene>
    <name evidence="1" type="ORF">TSAR_004255</name>
</gene>